<dbReference type="GO" id="GO:0005524">
    <property type="term" value="F:ATP binding"/>
    <property type="evidence" value="ECO:0007669"/>
    <property type="project" value="UniProtKB-KW"/>
</dbReference>
<evidence type="ECO:0000256" key="1">
    <source>
        <dbReference type="ARBA" id="ARBA00022598"/>
    </source>
</evidence>
<evidence type="ECO:0000313" key="5">
    <source>
        <dbReference type="EMBL" id="SMF06123.1"/>
    </source>
</evidence>
<keyword evidence="1 4" id="KW-0436">Ligase</keyword>
<dbReference type="GO" id="GO:0004357">
    <property type="term" value="F:glutamate-cysteine ligase activity"/>
    <property type="evidence" value="ECO:0007669"/>
    <property type="project" value="UniProtKB-EC"/>
</dbReference>
<dbReference type="AlphaFoldDB" id="A0A1Y6BIN3"/>
<dbReference type="Gene3D" id="3.30.590.20">
    <property type="match status" value="1"/>
</dbReference>
<evidence type="ECO:0000256" key="3">
    <source>
        <dbReference type="ARBA" id="ARBA00022840"/>
    </source>
</evidence>
<dbReference type="InterPro" id="IPR011793">
    <property type="entry name" value="YbdK"/>
</dbReference>
<dbReference type="STRING" id="1123014.SAMN02745746_00990"/>
<name>A0A1Y6BIN3_9NEIS</name>
<accession>A0A1Y6BIN3</accession>
<dbReference type="RefSeq" id="WP_085275324.1">
    <property type="nucleotide sequence ID" value="NZ_FXAG01000004.1"/>
</dbReference>
<dbReference type="EMBL" id="FXAG01000004">
    <property type="protein sequence ID" value="SMF06123.1"/>
    <property type="molecule type" value="Genomic_DNA"/>
</dbReference>
<evidence type="ECO:0000256" key="2">
    <source>
        <dbReference type="ARBA" id="ARBA00022741"/>
    </source>
</evidence>
<dbReference type="HAMAP" id="MF_01609">
    <property type="entry name" value="Glu_cys_ligase_2"/>
    <property type="match status" value="1"/>
</dbReference>
<comment type="catalytic activity">
    <reaction evidence="4">
        <text>L-cysteine + L-glutamate + ATP = gamma-L-glutamyl-L-cysteine + ADP + phosphate + H(+)</text>
        <dbReference type="Rhea" id="RHEA:13285"/>
        <dbReference type="ChEBI" id="CHEBI:15378"/>
        <dbReference type="ChEBI" id="CHEBI:29985"/>
        <dbReference type="ChEBI" id="CHEBI:30616"/>
        <dbReference type="ChEBI" id="CHEBI:35235"/>
        <dbReference type="ChEBI" id="CHEBI:43474"/>
        <dbReference type="ChEBI" id="CHEBI:58173"/>
        <dbReference type="ChEBI" id="CHEBI:456216"/>
        <dbReference type="EC" id="6.3.2.2"/>
    </reaction>
</comment>
<organism evidence="5 6">
    <name type="scientific">Pseudogulbenkiania subflava DSM 22618</name>
    <dbReference type="NCBI Taxonomy" id="1123014"/>
    <lineage>
        <taxon>Bacteria</taxon>
        <taxon>Pseudomonadati</taxon>
        <taxon>Pseudomonadota</taxon>
        <taxon>Betaproteobacteria</taxon>
        <taxon>Neisseriales</taxon>
        <taxon>Chromobacteriaceae</taxon>
        <taxon>Pseudogulbenkiania</taxon>
    </lineage>
</organism>
<dbReference type="InterPro" id="IPR006336">
    <property type="entry name" value="GCS2"/>
</dbReference>
<sequence>MSLERFAPSRPLTMGVELELQVVNRHDYDLAPSVEDLLRLMKGIDIPGEVKPEITDCMIELSTGICNSYQELIDQLELIRSELLRAADKLNLGLCGGGTHPFQQWTQRQIFETPRFRHLSDLYGYLSKQFTVFGQHVHIGCPGPDEALCMLHALSRYIPHFIALSASSPYVQGVDTGFDSARINSVTAFPLSGRAPFLLCWDDFTHYFEHMTRTGVVESMKDFYWDIRPKPEYGTIEVRVMDTPLSLEKAARIAAYIQAIVRRQLVEKPDRPLEDDYLVYSFNRFQACRFGLDGVFVDPRTLEHRTIRDDILLTLDLLEPHAIELGGDGACHELRLDALNRGNDAGWIRALQRQENLLPEVVRQQCLRWSQ</sequence>
<proteinExistence type="inferred from homology"/>
<reference evidence="6" key="1">
    <citation type="submission" date="2017-04" db="EMBL/GenBank/DDBJ databases">
        <authorList>
            <person name="Varghese N."/>
            <person name="Submissions S."/>
        </authorList>
    </citation>
    <scope>NUCLEOTIDE SEQUENCE [LARGE SCALE GENOMIC DNA]</scope>
    <source>
        <strain evidence="6">DSM 22618</strain>
    </source>
</reference>
<comment type="function">
    <text evidence="4">ATP-dependent carboxylate-amine ligase which exhibits weak glutamate--cysteine ligase activity.</text>
</comment>
<dbReference type="SUPFAM" id="SSF55931">
    <property type="entry name" value="Glutamine synthetase/guanido kinase"/>
    <property type="match status" value="1"/>
</dbReference>
<dbReference type="Proteomes" id="UP000192920">
    <property type="component" value="Unassembled WGS sequence"/>
</dbReference>
<comment type="similarity">
    <text evidence="4">Belongs to the glutamate--cysteine ligase type 2 family. YbdK subfamily.</text>
</comment>
<keyword evidence="3 4" id="KW-0067">ATP-binding</keyword>
<dbReference type="Pfam" id="PF04107">
    <property type="entry name" value="GCS2"/>
    <property type="match status" value="1"/>
</dbReference>
<dbReference type="NCBIfam" id="TIGR02050">
    <property type="entry name" value="gshA_cyan_rel"/>
    <property type="match status" value="1"/>
</dbReference>
<keyword evidence="2 4" id="KW-0547">Nucleotide-binding</keyword>
<dbReference type="InterPro" id="IPR050141">
    <property type="entry name" value="GCL_type2/YbdK_subfam"/>
</dbReference>
<dbReference type="GO" id="GO:0042398">
    <property type="term" value="P:modified amino acid biosynthetic process"/>
    <property type="evidence" value="ECO:0007669"/>
    <property type="project" value="InterPro"/>
</dbReference>
<dbReference type="EC" id="6.3.2.2" evidence="4"/>
<evidence type="ECO:0000256" key="4">
    <source>
        <dbReference type="HAMAP-Rule" id="MF_01609"/>
    </source>
</evidence>
<protein>
    <recommendedName>
        <fullName evidence="4">Putative glutamate--cysteine ligase 2</fullName>
        <ecNumber evidence="4">6.3.2.2</ecNumber>
    </recommendedName>
    <alternativeName>
        <fullName evidence="4">Gamma-glutamylcysteine synthetase 2</fullName>
        <shortName evidence="4">GCS 2</shortName>
        <shortName evidence="4">Gamma-GCS 2</shortName>
    </alternativeName>
</protein>
<gene>
    <name evidence="5" type="ORF">SAMN02745746_00990</name>
</gene>
<keyword evidence="6" id="KW-1185">Reference proteome</keyword>
<dbReference type="PANTHER" id="PTHR36510:SF1">
    <property type="entry name" value="GLUTAMATE--CYSTEINE LIGASE 2-RELATED"/>
    <property type="match status" value="1"/>
</dbReference>
<dbReference type="PANTHER" id="PTHR36510">
    <property type="entry name" value="GLUTAMATE--CYSTEINE LIGASE 2-RELATED"/>
    <property type="match status" value="1"/>
</dbReference>
<dbReference type="InterPro" id="IPR014746">
    <property type="entry name" value="Gln_synth/guanido_kin_cat_dom"/>
</dbReference>
<dbReference type="NCBIfam" id="NF010040">
    <property type="entry name" value="PRK13516.1"/>
    <property type="match status" value="1"/>
</dbReference>
<evidence type="ECO:0000313" key="6">
    <source>
        <dbReference type="Proteomes" id="UP000192920"/>
    </source>
</evidence>